<gene>
    <name evidence="1" type="ORF">CY34DRAFT_812004</name>
</gene>
<dbReference type="AlphaFoldDB" id="A0A0D0AN21"/>
<evidence type="ECO:0000313" key="2">
    <source>
        <dbReference type="Proteomes" id="UP000054485"/>
    </source>
</evidence>
<dbReference type="InParanoid" id="A0A0D0AN21"/>
<reference evidence="2" key="2">
    <citation type="submission" date="2015-01" db="EMBL/GenBank/DDBJ databases">
        <title>Evolutionary Origins and Diversification of the Mycorrhizal Mutualists.</title>
        <authorList>
            <consortium name="DOE Joint Genome Institute"/>
            <consortium name="Mycorrhizal Genomics Consortium"/>
            <person name="Kohler A."/>
            <person name="Kuo A."/>
            <person name="Nagy L.G."/>
            <person name="Floudas D."/>
            <person name="Copeland A."/>
            <person name="Barry K.W."/>
            <person name="Cichocki N."/>
            <person name="Veneault-Fourrey C."/>
            <person name="LaButti K."/>
            <person name="Lindquist E.A."/>
            <person name="Lipzen A."/>
            <person name="Lundell T."/>
            <person name="Morin E."/>
            <person name="Murat C."/>
            <person name="Riley R."/>
            <person name="Ohm R."/>
            <person name="Sun H."/>
            <person name="Tunlid A."/>
            <person name="Henrissat B."/>
            <person name="Grigoriev I.V."/>
            <person name="Hibbett D.S."/>
            <person name="Martin F."/>
        </authorList>
    </citation>
    <scope>NUCLEOTIDE SEQUENCE [LARGE SCALE GENOMIC DNA]</scope>
    <source>
        <strain evidence="2">UH-Slu-Lm8-n1</strain>
    </source>
</reference>
<name>A0A0D0AN21_9AGAM</name>
<accession>A0A0D0AN21</accession>
<dbReference type="HOGENOM" id="CLU_2723901_0_0_1"/>
<reference evidence="1 2" key="1">
    <citation type="submission" date="2014-04" db="EMBL/GenBank/DDBJ databases">
        <authorList>
            <consortium name="DOE Joint Genome Institute"/>
            <person name="Kuo A."/>
            <person name="Ruytinx J."/>
            <person name="Rineau F."/>
            <person name="Colpaert J."/>
            <person name="Kohler A."/>
            <person name="Nagy L.G."/>
            <person name="Floudas D."/>
            <person name="Copeland A."/>
            <person name="Barry K.W."/>
            <person name="Cichocki N."/>
            <person name="Veneault-Fourrey C."/>
            <person name="LaButti K."/>
            <person name="Lindquist E.A."/>
            <person name="Lipzen A."/>
            <person name="Lundell T."/>
            <person name="Morin E."/>
            <person name="Murat C."/>
            <person name="Sun H."/>
            <person name="Tunlid A."/>
            <person name="Henrissat B."/>
            <person name="Grigoriev I.V."/>
            <person name="Hibbett D.S."/>
            <person name="Martin F."/>
            <person name="Nordberg H.P."/>
            <person name="Cantor M.N."/>
            <person name="Hua S.X."/>
        </authorList>
    </citation>
    <scope>NUCLEOTIDE SEQUENCE [LARGE SCALE GENOMIC DNA]</scope>
    <source>
        <strain evidence="1 2">UH-Slu-Lm8-n1</strain>
    </source>
</reference>
<dbReference type="EMBL" id="KN835604">
    <property type="protein sequence ID" value="KIK35627.1"/>
    <property type="molecule type" value="Genomic_DNA"/>
</dbReference>
<sequence length="72" mass="8086">MSHSSSAGLFDTNHRLLSRIYPVNGRMLDPRGYRISGYKSKVSSDYRVLLASCQNIGLGAVSRLRQSRQLED</sequence>
<proteinExistence type="predicted"/>
<dbReference type="Proteomes" id="UP000054485">
    <property type="component" value="Unassembled WGS sequence"/>
</dbReference>
<keyword evidence="2" id="KW-1185">Reference proteome</keyword>
<protein>
    <submittedName>
        <fullName evidence="1">Uncharacterized protein</fullName>
    </submittedName>
</protein>
<organism evidence="1 2">
    <name type="scientific">Suillus luteus UH-Slu-Lm8-n1</name>
    <dbReference type="NCBI Taxonomy" id="930992"/>
    <lineage>
        <taxon>Eukaryota</taxon>
        <taxon>Fungi</taxon>
        <taxon>Dikarya</taxon>
        <taxon>Basidiomycota</taxon>
        <taxon>Agaricomycotina</taxon>
        <taxon>Agaricomycetes</taxon>
        <taxon>Agaricomycetidae</taxon>
        <taxon>Boletales</taxon>
        <taxon>Suillineae</taxon>
        <taxon>Suillaceae</taxon>
        <taxon>Suillus</taxon>
    </lineage>
</organism>
<evidence type="ECO:0000313" key="1">
    <source>
        <dbReference type="EMBL" id="KIK35627.1"/>
    </source>
</evidence>